<dbReference type="AlphaFoldDB" id="A0A6P0CD36"/>
<accession>A0A6P0CD36</accession>
<dbReference type="Pfam" id="PF03724">
    <property type="entry name" value="META"/>
    <property type="match status" value="1"/>
</dbReference>
<evidence type="ECO:0000259" key="1">
    <source>
        <dbReference type="Pfam" id="PF03724"/>
    </source>
</evidence>
<name>A0A6P0CD36_9RHOB</name>
<dbReference type="InterPro" id="IPR053147">
    <property type="entry name" value="Hsp_HslJ-like"/>
</dbReference>
<dbReference type="Proteomes" id="UP000468591">
    <property type="component" value="Unassembled WGS sequence"/>
</dbReference>
<evidence type="ECO:0000313" key="2">
    <source>
        <dbReference type="EMBL" id="NEK23035.1"/>
    </source>
</evidence>
<dbReference type="PANTHER" id="PTHR35535">
    <property type="entry name" value="HEAT SHOCK PROTEIN HSLJ"/>
    <property type="match status" value="1"/>
</dbReference>
<dbReference type="InterPro" id="IPR038670">
    <property type="entry name" value="HslJ-like_sf"/>
</dbReference>
<dbReference type="EMBL" id="JAABNT010000006">
    <property type="protein sequence ID" value="NEK23035.1"/>
    <property type="molecule type" value="Genomic_DNA"/>
</dbReference>
<evidence type="ECO:0000313" key="3">
    <source>
        <dbReference type="Proteomes" id="UP000468591"/>
    </source>
</evidence>
<proteinExistence type="predicted"/>
<gene>
    <name evidence="2" type="ORF">GV827_11545</name>
</gene>
<dbReference type="PANTHER" id="PTHR35535:SF1">
    <property type="entry name" value="HEAT SHOCK PROTEIN HSLJ"/>
    <property type="match status" value="1"/>
</dbReference>
<comment type="caution">
    <text evidence="2">The sequence shown here is derived from an EMBL/GenBank/DDBJ whole genome shotgun (WGS) entry which is preliminary data.</text>
</comment>
<organism evidence="2 3">
    <name type="scientific">Sulfitobacter sediminilitoris</name>
    <dbReference type="NCBI Taxonomy" id="2698830"/>
    <lineage>
        <taxon>Bacteria</taxon>
        <taxon>Pseudomonadati</taxon>
        <taxon>Pseudomonadota</taxon>
        <taxon>Alphaproteobacteria</taxon>
        <taxon>Rhodobacterales</taxon>
        <taxon>Roseobacteraceae</taxon>
        <taxon>Sulfitobacter</taxon>
    </lineage>
</organism>
<reference evidence="2 3" key="1">
    <citation type="submission" date="2020-01" db="EMBL/GenBank/DDBJ databases">
        <title>Sulfitobacter sediminilitoris sp. nov., isolated from a tidal flat.</title>
        <authorList>
            <person name="Park S."/>
            <person name="Yoon J.-H."/>
        </authorList>
    </citation>
    <scope>NUCLEOTIDE SEQUENCE [LARGE SCALE GENOMIC DNA]</scope>
    <source>
        <strain evidence="2 3">JBTF-M27</strain>
    </source>
</reference>
<keyword evidence="3" id="KW-1185">Reference proteome</keyword>
<dbReference type="InterPro" id="IPR005184">
    <property type="entry name" value="DUF306_Meta_HslJ"/>
</dbReference>
<dbReference type="Gene3D" id="2.40.128.270">
    <property type="match status" value="1"/>
</dbReference>
<protein>
    <submittedName>
        <fullName evidence="2">META domain-containing protein</fullName>
    </submittedName>
</protein>
<feature type="domain" description="DUF306" evidence="1">
    <location>
        <begin position="29"/>
        <end position="127"/>
    </location>
</feature>
<sequence length="130" mass="14527">MPSHVIFAVILALTVWQPDETLRRYGAADYEWHLEMLRGTPFNARATITFPARNRIAGMAPCNSYTSTNIMPYPWIKVGPIAATRRACPDLDAEAAYFDALRAARVAVVEGDRLTLSDEDTPLLVFKARD</sequence>
<dbReference type="RefSeq" id="WP_164353957.1">
    <property type="nucleotide sequence ID" value="NZ_JAABNT010000006.1"/>
</dbReference>